<evidence type="ECO:0000313" key="1">
    <source>
        <dbReference type="EMBL" id="GMN66306.1"/>
    </source>
</evidence>
<name>A0AA88JBM6_FICCA</name>
<protein>
    <submittedName>
        <fullName evidence="1">Uncharacterized protein</fullName>
    </submittedName>
</protein>
<accession>A0AA88JBM6</accession>
<sequence length="130" mass="14790">MGKWSSDHNHNLVVKTTLVWCLLPSPKCWSPASRSSHAQMTDGACHSNSPYPEFGGVLCRRWREINFQRLSSEIPMNSDLHFAGKLYNRVPHAGRNKTQQTFAPIIAGNFPIYRRPQFGFCAFSDKPKII</sequence>
<dbReference type="Proteomes" id="UP001187192">
    <property type="component" value="Unassembled WGS sequence"/>
</dbReference>
<reference evidence="1" key="1">
    <citation type="submission" date="2023-07" db="EMBL/GenBank/DDBJ databases">
        <title>draft genome sequence of fig (Ficus carica).</title>
        <authorList>
            <person name="Takahashi T."/>
            <person name="Nishimura K."/>
        </authorList>
    </citation>
    <scope>NUCLEOTIDE SEQUENCE</scope>
</reference>
<proteinExistence type="predicted"/>
<dbReference type="EMBL" id="BTGU01000310">
    <property type="protein sequence ID" value="GMN66306.1"/>
    <property type="molecule type" value="Genomic_DNA"/>
</dbReference>
<evidence type="ECO:0000313" key="2">
    <source>
        <dbReference type="Proteomes" id="UP001187192"/>
    </source>
</evidence>
<organism evidence="1 2">
    <name type="scientific">Ficus carica</name>
    <name type="common">Common fig</name>
    <dbReference type="NCBI Taxonomy" id="3494"/>
    <lineage>
        <taxon>Eukaryota</taxon>
        <taxon>Viridiplantae</taxon>
        <taxon>Streptophyta</taxon>
        <taxon>Embryophyta</taxon>
        <taxon>Tracheophyta</taxon>
        <taxon>Spermatophyta</taxon>
        <taxon>Magnoliopsida</taxon>
        <taxon>eudicotyledons</taxon>
        <taxon>Gunneridae</taxon>
        <taxon>Pentapetalae</taxon>
        <taxon>rosids</taxon>
        <taxon>fabids</taxon>
        <taxon>Rosales</taxon>
        <taxon>Moraceae</taxon>
        <taxon>Ficeae</taxon>
        <taxon>Ficus</taxon>
    </lineage>
</organism>
<gene>
    <name evidence="1" type="ORF">TIFTF001_035370</name>
</gene>
<keyword evidence="2" id="KW-1185">Reference proteome</keyword>
<dbReference type="AlphaFoldDB" id="A0AA88JBM6"/>
<comment type="caution">
    <text evidence="1">The sequence shown here is derived from an EMBL/GenBank/DDBJ whole genome shotgun (WGS) entry which is preliminary data.</text>
</comment>